<dbReference type="OrthoDB" id="9766361at2"/>
<dbReference type="InterPro" id="IPR001940">
    <property type="entry name" value="Peptidase_S1C"/>
</dbReference>
<keyword evidence="3" id="KW-0378">Hydrolase</keyword>
<dbReference type="InterPro" id="IPR051201">
    <property type="entry name" value="Chloro_Bact_Ser_Proteases"/>
</dbReference>
<organism evidence="5 6">
    <name type="scientific">Flavobacterium indicum (strain DSM 17447 / CIP 109464 / GPTSA100-9)</name>
    <dbReference type="NCBI Taxonomy" id="1094466"/>
    <lineage>
        <taxon>Bacteria</taxon>
        <taxon>Pseudomonadati</taxon>
        <taxon>Bacteroidota</taxon>
        <taxon>Flavobacteriia</taxon>
        <taxon>Flavobacteriales</taxon>
        <taxon>Flavobacteriaceae</taxon>
        <taxon>Flavobacterium</taxon>
    </lineage>
</organism>
<dbReference type="GO" id="GO:0006508">
    <property type="term" value="P:proteolysis"/>
    <property type="evidence" value="ECO:0007669"/>
    <property type="project" value="UniProtKB-KW"/>
</dbReference>
<dbReference type="PANTHER" id="PTHR43343:SF3">
    <property type="entry name" value="PROTEASE DO-LIKE 8, CHLOROPLASTIC"/>
    <property type="match status" value="1"/>
</dbReference>
<dbReference type="AlphaFoldDB" id="H8XR27"/>
<evidence type="ECO:0000259" key="4">
    <source>
        <dbReference type="Pfam" id="PF08308"/>
    </source>
</evidence>
<dbReference type="InterPro" id="IPR013229">
    <property type="entry name" value="PEGA"/>
</dbReference>
<dbReference type="Pfam" id="PF13365">
    <property type="entry name" value="Trypsin_2"/>
    <property type="match status" value="1"/>
</dbReference>
<keyword evidence="6" id="KW-1185">Reference proteome</keyword>
<protein>
    <submittedName>
        <fullName evidence="5">Probable S1B familly peptidase</fullName>
    </submittedName>
</protein>
<dbReference type="KEGG" id="fin:KQS_11750"/>
<evidence type="ECO:0000256" key="1">
    <source>
        <dbReference type="ARBA" id="ARBA00010541"/>
    </source>
</evidence>
<sequence>MLKNIVFLFFCNFILSQNITITSNPQNSKVYFKDKLIGNTPLEVNLTQIGSYKLKHEGYKSIDFEIVPVKKNELSKALLLKELFFVKFEKNTFDFQLSAKFNDINNDKILIGFQNPIFDFTNEKVIGKINGKEKKLSSKDIHRIIGFTENLEERLFNSFDESYIIPFYFEKTKYFQDNSFLHSPKIIFVPKIKEMYFDLKGDLLRDYSGKVKSKINWELYNVDNLNSKLKEIETIIEFDRLENNYNLILHEIMFKSQLKLSENLDLLIELKKIEQDYLLNNIGDKIQLPLIQNNSNNGVLKIDNLSQNVVTIENEKGFGSGFFITKDGCILTNAHVVDSEDDNFVLYKNKKIAAKVLKINKSVDLALLKIEEVTDAFELCKEQFNISEEVFAIGTPIDKSLNKTITKGIISAKRKINVVDFIQTDVSINSGNSGGPLLNNKGQVIGINTMKISKENVSGLGFAIDINFALKMLNIN</sequence>
<reference evidence="6" key="2">
    <citation type="submission" date="2012-03" db="EMBL/GenBank/DDBJ databases">
        <title>Complete genome sequence of Flavobacterium indicum GPTSA100-9T, isolated from warm spring water.</title>
        <authorList>
            <person name="Barbier P."/>
            <person name="Houel A."/>
            <person name="Loux V."/>
            <person name="Poulain J."/>
            <person name="Bernardet J.-F."/>
            <person name="Touchon M."/>
            <person name="Duchaud E."/>
        </authorList>
    </citation>
    <scope>NUCLEOTIDE SEQUENCE [LARGE SCALE GENOMIC DNA]</scope>
    <source>
        <strain evidence="6">DSM 17447 / CIP 109464 / GPTSA100-9</strain>
    </source>
</reference>
<dbReference type="Proteomes" id="UP000007599">
    <property type="component" value="Chromosome I"/>
</dbReference>
<evidence type="ECO:0000313" key="6">
    <source>
        <dbReference type="Proteomes" id="UP000007599"/>
    </source>
</evidence>
<dbReference type="RefSeq" id="WP_014389379.1">
    <property type="nucleotide sequence ID" value="NC_017025.1"/>
</dbReference>
<evidence type="ECO:0000313" key="5">
    <source>
        <dbReference type="EMBL" id="CCG54261.1"/>
    </source>
</evidence>
<comment type="similarity">
    <text evidence="1">Belongs to the peptidase S1C family.</text>
</comment>
<gene>
    <name evidence="5" type="ordered locus">KQS_11750</name>
</gene>
<dbReference type="eggNOG" id="COG0265">
    <property type="taxonomic scope" value="Bacteria"/>
</dbReference>
<dbReference type="Pfam" id="PF08308">
    <property type="entry name" value="PEGA"/>
    <property type="match status" value="1"/>
</dbReference>
<accession>H8XR27</accession>
<dbReference type="InterPro" id="IPR009003">
    <property type="entry name" value="Peptidase_S1_PA"/>
</dbReference>
<dbReference type="EMBL" id="HE774682">
    <property type="protein sequence ID" value="CCG54261.1"/>
    <property type="molecule type" value="Genomic_DNA"/>
</dbReference>
<dbReference type="GO" id="GO:0004252">
    <property type="term" value="F:serine-type endopeptidase activity"/>
    <property type="evidence" value="ECO:0007669"/>
    <property type="project" value="InterPro"/>
</dbReference>
<dbReference type="PRINTS" id="PR00834">
    <property type="entry name" value="PROTEASES2C"/>
</dbReference>
<dbReference type="PATRIC" id="fig|1094466.5.peg.2298"/>
<evidence type="ECO:0000256" key="2">
    <source>
        <dbReference type="ARBA" id="ARBA00022670"/>
    </source>
</evidence>
<evidence type="ECO:0000256" key="3">
    <source>
        <dbReference type="ARBA" id="ARBA00022801"/>
    </source>
</evidence>
<dbReference type="SUPFAM" id="SSF50494">
    <property type="entry name" value="Trypsin-like serine proteases"/>
    <property type="match status" value="1"/>
</dbReference>
<dbReference type="InterPro" id="IPR043504">
    <property type="entry name" value="Peptidase_S1_PA_chymotrypsin"/>
</dbReference>
<dbReference type="STRING" id="1094466.KQS_11750"/>
<name>H8XR27_FLAIG</name>
<dbReference type="PANTHER" id="PTHR43343">
    <property type="entry name" value="PEPTIDASE S12"/>
    <property type="match status" value="1"/>
</dbReference>
<proteinExistence type="inferred from homology"/>
<dbReference type="Gene3D" id="2.40.10.10">
    <property type="entry name" value="Trypsin-like serine proteases"/>
    <property type="match status" value="2"/>
</dbReference>
<reference evidence="5 6" key="1">
    <citation type="journal article" date="2012" name="J. Bacteriol.">
        <title>Complete Genome Sequence of Flavobacterium indicum GPSTA100-9T, Isolated from Warm Spring Water.</title>
        <authorList>
            <person name="Barbier P."/>
            <person name="Houel A."/>
            <person name="Loux V."/>
            <person name="Poulain J."/>
            <person name="Bernardet J.F."/>
            <person name="Touchon M."/>
            <person name="Duchaud E."/>
        </authorList>
    </citation>
    <scope>NUCLEOTIDE SEQUENCE [LARGE SCALE GENOMIC DNA]</scope>
    <source>
        <strain evidence="6">DSM 17447 / CIP 109464 / GPTSA100-9</strain>
    </source>
</reference>
<keyword evidence="2" id="KW-0645">Protease</keyword>
<dbReference type="HOGENOM" id="CLU_573362_0_0_10"/>
<feature type="domain" description="PEGA" evidence="4">
    <location>
        <begin position="17"/>
        <end position="73"/>
    </location>
</feature>